<dbReference type="GO" id="GO:0004829">
    <property type="term" value="F:threonine-tRNA ligase activity"/>
    <property type="evidence" value="ECO:0007669"/>
    <property type="project" value="UniProtKB-EC"/>
</dbReference>
<accession>A0A645C1Z0</accession>
<keyword evidence="3" id="KW-0436">Ligase</keyword>
<gene>
    <name evidence="3" type="primary">thrS_23</name>
    <name evidence="3" type="ORF">SDC9_118817</name>
</gene>
<evidence type="ECO:0000313" key="3">
    <source>
        <dbReference type="EMBL" id="MPM71846.1"/>
    </source>
</evidence>
<dbReference type="EMBL" id="VSSQ01024368">
    <property type="protein sequence ID" value="MPM71846.1"/>
    <property type="molecule type" value="Genomic_DNA"/>
</dbReference>
<dbReference type="InterPro" id="IPR004154">
    <property type="entry name" value="Anticodon-bd"/>
</dbReference>
<feature type="domain" description="Anticodon-binding" evidence="2">
    <location>
        <begin position="1"/>
        <end position="89"/>
    </location>
</feature>
<sequence>MVIPITDKQHEYADSLTKKLEAAGFRAECDVRSEKMGFKIREAQLQKIPYMLVVGDKEIETGSVSVRSRSGGDLGTMPVADFMAKLKEEIDTKFFELK</sequence>
<dbReference type="FunFam" id="3.40.50.800:FF:000001">
    <property type="entry name" value="Threonine--tRNA ligase"/>
    <property type="match status" value="1"/>
</dbReference>
<dbReference type="CDD" id="cd00860">
    <property type="entry name" value="ThrRS_anticodon"/>
    <property type="match status" value="1"/>
</dbReference>
<dbReference type="InterPro" id="IPR047246">
    <property type="entry name" value="ThrRS_anticodon"/>
</dbReference>
<keyword evidence="1" id="KW-0648">Protein biosynthesis</keyword>
<dbReference type="PANTHER" id="PTHR11451:SF44">
    <property type="entry name" value="THREONINE--TRNA LIGASE, CHLOROPLASTIC_MITOCHONDRIAL 2"/>
    <property type="match status" value="1"/>
</dbReference>
<dbReference type="GO" id="GO:0006435">
    <property type="term" value="P:threonyl-tRNA aminoacylation"/>
    <property type="evidence" value="ECO:0007669"/>
    <property type="project" value="TreeGrafter"/>
</dbReference>
<dbReference type="PANTHER" id="PTHR11451">
    <property type="entry name" value="THREONINE-TRNA LIGASE"/>
    <property type="match status" value="1"/>
</dbReference>
<dbReference type="Pfam" id="PF03129">
    <property type="entry name" value="HGTP_anticodon"/>
    <property type="match status" value="1"/>
</dbReference>
<reference evidence="3" key="1">
    <citation type="submission" date="2019-08" db="EMBL/GenBank/DDBJ databases">
        <authorList>
            <person name="Kucharzyk K."/>
            <person name="Murdoch R.W."/>
            <person name="Higgins S."/>
            <person name="Loffler F."/>
        </authorList>
    </citation>
    <scope>NUCLEOTIDE SEQUENCE</scope>
</reference>
<dbReference type="EC" id="6.1.1.3" evidence="3"/>
<dbReference type="Gene3D" id="3.40.50.800">
    <property type="entry name" value="Anticodon-binding domain"/>
    <property type="match status" value="1"/>
</dbReference>
<protein>
    <submittedName>
        <fullName evidence="3">Threonine--tRNA ligase</fullName>
        <ecNumber evidence="3">6.1.1.3</ecNumber>
    </submittedName>
</protein>
<evidence type="ECO:0000259" key="2">
    <source>
        <dbReference type="Pfam" id="PF03129"/>
    </source>
</evidence>
<dbReference type="InterPro" id="IPR036621">
    <property type="entry name" value="Anticodon-bd_dom_sf"/>
</dbReference>
<proteinExistence type="predicted"/>
<organism evidence="3">
    <name type="scientific">bioreactor metagenome</name>
    <dbReference type="NCBI Taxonomy" id="1076179"/>
    <lineage>
        <taxon>unclassified sequences</taxon>
        <taxon>metagenomes</taxon>
        <taxon>ecological metagenomes</taxon>
    </lineage>
</organism>
<evidence type="ECO:0000256" key="1">
    <source>
        <dbReference type="ARBA" id="ARBA00022917"/>
    </source>
</evidence>
<dbReference type="SUPFAM" id="SSF52954">
    <property type="entry name" value="Class II aaRS ABD-related"/>
    <property type="match status" value="1"/>
</dbReference>
<comment type="caution">
    <text evidence="3">The sequence shown here is derived from an EMBL/GenBank/DDBJ whole genome shotgun (WGS) entry which is preliminary data.</text>
</comment>
<name>A0A645C1Z0_9ZZZZ</name>
<dbReference type="AlphaFoldDB" id="A0A645C1Z0"/>